<organism evidence="8 9">
    <name type="scientific">Cellulomonas gelida</name>
    <dbReference type="NCBI Taxonomy" id="1712"/>
    <lineage>
        <taxon>Bacteria</taxon>
        <taxon>Bacillati</taxon>
        <taxon>Actinomycetota</taxon>
        <taxon>Actinomycetes</taxon>
        <taxon>Micrococcales</taxon>
        <taxon>Cellulomonadaceae</taxon>
        <taxon>Cellulomonas</taxon>
    </lineage>
</organism>
<dbReference type="InterPro" id="IPR014284">
    <property type="entry name" value="RNA_pol_sigma-70_dom"/>
</dbReference>
<dbReference type="InterPro" id="IPR013249">
    <property type="entry name" value="RNA_pol_sigma70_r4_t2"/>
</dbReference>
<dbReference type="Gene3D" id="1.10.1740.10">
    <property type="match status" value="1"/>
</dbReference>
<dbReference type="SUPFAM" id="SSF88659">
    <property type="entry name" value="Sigma3 and sigma4 domains of RNA polymerase sigma factors"/>
    <property type="match status" value="1"/>
</dbReference>
<dbReference type="PANTHER" id="PTHR43133:SF25">
    <property type="entry name" value="RNA POLYMERASE SIGMA FACTOR RFAY-RELATED"/>
    <property type="match status" value="1"/>
</dbReference>
<accession>A0A4Y3KRU3</accession>
<gene>
    <name evidence="8" type="ORF">CGE01nite_31460</name>
</gene>
<evidence type="ECO:0000313" key="8">
    <source>
        <dbReference type="EMBL" id="GEA85895.1"/>
    </source>
</evidence>
<dbReference type="NCBIfam" id="TIGR02937">
    <property type="entry name" value="sigma70-ECF"/>
    <property type="match status" value="1"/>
</dbReference>
<dbReference type="CDD" id="cd06171">
    <property type="entry name" value="Sigma70_r4"/>
    <property type="match status" value="1"/>
</dbReference>
<protein>
    <recommendedName>
        <fullName evidence="10">RNA polymerase sigma factor 70 region 4 type 2 domain-containing protein</fullName>
    </recommendedName>
</protein>
<dbReference type="AlphaFoldDB" id="A0A4Y3KRU3"/>
<keyword evidence="9" id="KW-1185">Reference proteome</keyword>
<dbReference type="InterPro" id="IPR039425">
    <property type="entry name" value="RNA_pol_sigma-70-like"/>
</dbReference>
<dbReference type="InterPro" id="IPR007627">
    <property type="entry name" value="RNA_pol_sigma70_r2"/>
</dbReference>
<evidence type="ECO:0008006" key="10">
    <source>
        <dbReference type="Google" id="ProtNLM"/>
    </source>
</evidence>
<dbReference type="InterPro" id="IPR013324">
    <property type="entry name" value="RNA_pol_sigma_r3/r4-like"/>
</dbReference>
<dbReference type="PANTHER" id="PTHR43133">
    <property type="entry name" value="RNA POLYMERASE ECF-TYPE SIGMA FACTO"/>
    <property type="match status" value="1"/>
</dbReference>
<dbReference type="Gene3D" id="1.10.10.10">
    <property type="entry name" value="Winged helix-like DNA-binding domain superfamily/Winged helix DNA-binding domain"/>
    <property type="match status" value="1"/>
</dbReference>
<dbReference type="Pfam" id="PF04542">
    <property type="entry name" value="Sigma70_r2"/>
    <property type="match status" value="1"/>
</dbReference>
<feature type="region of interest" description="Disordered" evidence="5">
    <location>
        <begin position="1"/>
        <end position="119"/>
    </location>
</feature>
<evidence type="ECO:0000256" key="2">
    <source>
        <dbReference type="ARBA" id="ARBA00023015"/>
    </source>
</evidence>
<dbReference type="EMBL" id="BJLQ01000058">
    <property type="protein sequence ID" value="GEA85895.1"/>
    <property type="molecule type" value="Genomic_DNA"/>
</dbReference>
<name>A0A4Y3KRU3_9CELL</name>
<sequence>MVPRNEPPEDAIDQLERVEPASDEPAADQPGTNDRAADPSDEPDAGGPGGDELNADETGSDELNSDETGSDELNSDETGSDELNSDETGSDERGTAEGDDDVLPGDGTGDRVPRTGPRDAPWFTALVRAHERDVHRYLVRRAGQDAEDLTADVLTIAWRRRDDVPEGAELPWLYRTAGFVLANHRRKGRPIPVEHLPEIVDEDDPALRAVNDERVRLALGALSPRDRQIVLLNAWEGLTGQALADVLGVGRGGADAALSRARARLATAWAGASD</sequence>
<feature type="compositionally biased region" description="Acidic residues" evidence="5">
    <location>
        <begin position="53"/>
        <end position="89"/>
    </location>
</feature>
<feature type="compositionally biased region" description="Basic and acidic residues" evidence="5">
    <location>
        <begin position="108"/>
        <end position="117"/>
    </location>
</feature>
<dbReference type="GO" id="GO:0016987">
    <property type="term" value="F:sigma factor activity"/>
    <property type="evidence" value="ECO:0007669"/>
    <property type="project" value="UniProtKB-KW"/>
</dbReference>
<dbReference type="Proteomes" id="UP000320461">
    <property type="component" value="Unassembled WGS sequence"/>
</dbReference>
<comment type="similarity">
    <text evidence="1">Belongs to the sigma-70 factor family. ECF subfamily.</text>
</comment>
<feature type="domain" description="RNA polymerase sigma-70 region 2" evidence="6">
    <location>
        <begin position="126"/>
        <end position="188"/>
    </location>
</feature>
<dbReference type="InterPro" id="IPR036388">
    <property type="entry name" value="WH-like_DNA-bd_sf"/>
</dbReference>
<feature type="domain" description="RNA polymerase sigma factor 70 region 4 type 2" evidence="7">
    <location>
        <begin position="213"/>
        <end position="265"/>
    </location>
</feature>
<evidence type="ECO:0000259" key="6">
    <source>
        <dbReference type="Pfam" id="PF04542"/>
    </source>
</evidence>
<keyword evidence="4" id="KW-0804">Transcription</keyword>
<evidence type="ECO:0000259" key="7">
    <source>
        <dbReference type="Pfam" id="PF08281"/>
    </source>
</evidence>
<proteinExistence type="inferred from homology"/>
<dbReference type="Pfam" id="PF08281">
    <property type="entry name" value="Sigma70_r4_2"/>
    <property type="match status" value="1"/>
</dbReference>
<dbReference type="GO" id="GO:0006352">
    <property type="term" value="P:DNA-templated transcription initiation"/>
    <property type="evidence" value="ECO:0007669"/>
    <property type="project" value="InterPro"/>
</dbReference>
<dbReference type="SUPFAM" id="SSF88946">
    <property type="entry name" value="Sigma2 domain of RNA polymerase sigma factors"/>
    <property type="match status" value="1"/>
</dbReference>
<evidence type="ECO:0000256" key="3">
    <source>
        <dbReference type="ARBA" id="ARBA00023082"/>
    </source>
</evidence>
<dbReference type="GO" id="GO:0003677">
    <property type="term" value="F:DNA binding"/>
    <property type="evidence" value="ECO:0007669"/>
    <property type="project" value="InterPro"/>
</dbReference>
<dbReference type="InterPro" id="IPR013325">
    <property type="entry name" value="RNA_pol_sigma_r2"/>
</dbReference>
<keyword evidence="2" id="KW-0805">Transcription regulation</keyword>
<reference evidence="8 9" key="1">
    <citation type="submission" date="2019-06" db="EMBL/GenBank/DDBJ databases">
        <title>Whole genome shotgun sequence of Cellulomonas gelida NBRC 3748.</title>
        <authorList>
            <person name="Hosoyama A."/>
            <person name="Uohara A."/>
            <person name="Ohji S."/>
            <person name="Ichikawa N."/>
        </authorList>
    </citation>
    <scope>NUCLEOTIDE SEQUENCE [LARGE SCALE GENOMIC DNA]</scope>
    <source>
        <strain evidence="8 9">NBRC 3748</strain>
    </source>
</reference>
<evidence type="ECO:0000256" key="5">
    <source>
        <dbReference type="SAM" id="MobiDB-lite"/>
    </source>
</evidence>
<evidence type="ECO:0000256" key="4">
    <source>
        <dbReference type="ARBA" id="ARBA00023163"/>
    </source>
</evidence>
<keyword evidence="3" id="KW-0731">Sigma factor</keyword>
<evidence type="ECO:0000256" key="1">
    <source>
        <dbReference type="ARBA" id="ARBA00010641"/>
    </source>
</evidence>
<comment type="caution">
    <text evidence="8">The sequence shown here is derived from an EMBL/GenBank/DDBJ whole genome shotgun (WGS) entry which is preliminary data.</text>
</comment>
<evidence type="ECO:0000313" key="9">
    <source>
        <dbReference type="Proteomes" id="UP000320461"/>
    </source>
</evidence>